<organism evidence="1 3">
    <name type="scientific">Trueperella bernardiae</name>
    <dbReference type="NCBI Taxonomy" id="59561"/>
    <lineage>
        <taxon>Bacteria</taxon>
        <taxon>Bacillati</taxon>
        <taxon>Actinomycetota</taxon>
        <taxon>Actinomycetes</taxon>
        <taxon>Actinomycetales</taxon>
        <taxon>Actinomycetaceae</taxon>
        <taxon>Trueperella</taxon>
    </lineage>
</organism>
<sequence length="73" mass="7849">MEISIGIRNVARELSLDVDLTAHEVSERVEQALAAGAVLSFTDKEGNVVVVPTDALGYVQCKEAEARRVGFGF</sequence>
<dbReference type="InterPro" id="IPR021456">
    <property type="entry name" value="DUF3107"/>
</dbReference>
<reference evidence="1 3" key="1">
    <citation type="submission" date="2015-11" db="EMBL/GenBank/DDBJ databases">
        <title>Draft Genome Sequence of the Type Strain Trueperella bernardiae LCDC 89-0504T, Isolated from Blood Culture.</title>
        <authorList>
            <person name="Bernier A.-M."/>
            <person name="Bernard K."/>
        </authorList>
    </citation>
    <scope>NUCLEOTIDE SEQUENCE [LARGE SCALE GENOMIC DNA]</scope>
    <source>
        <strain evidence="1 3">LCDC 89-0504</strain>
    </source>
</reference>
<dbReference type="EMBL" id="JASPDQ010000019">
    <property type="protein sequence ID" value="MDK8602334.1"/>
    <property type="molecule type" value="Genomic_DNA"/>
</dbReference>
<dbReference type="Pfam" id="PF11305">
    <property type="entry name" value="DUF3107"/>
    <property type="match status" value="1"/>
</dbReference>
<dbReference type="STRING" id="59561.AQZ59_01398"/>
<evidence type="ECO:0000313" key="3">
    <source>
        <dbReference type="Proteomes" id="UP000054404"/>
    </source>
</evidence>
<dbReference type="EMBL" id="LNIZ01000006">
    <property type="protein sequence ID" value="KTF03799.1"/>
    <property type="molecule type" value="Genomic_DNA"/>
</dbReference>
<gene>
    <name evidence="1" type="ORF">AQZ59_01398</name>
    <name evidence="2" type="ORF">QP858_07685</name>
</gene>
<accession>A0A0W1KJI6</accession>
<dbReference type="PATRIC" id="fig|59561.3.peg.1392"/>
<comment type="caution">
    <text evidence="1">The sequence shown here is derived from an EMBL/GenBank/DDBJ whole genome shotgun (WGS) entry which is preliminary data.</text>
</comment>
<proteinExistence type="predicted"/>
<dbReference type="AlphaFoldDB" id="A0A0W1KJI6"/>
<evidence type="ECO:0000313" key="1">
    <source>
        <dbReference type="EMBL" id="KTF03799.1"/>
    </source>
</evidence>
<dbReference type="Proteomes" id="UP000054404">
    <property type="component" value="Unassembled WGS sequence"/>
</dbReference>
<reference evidence="2" key="2">
    <citation type="submission" date="2023-05" db="EMBL/GenBank/DDBJ databases">
        <title>Genomic Catalog of Human Bladder Bacteria.</title>
        <authorList>
            <person name="Du J."/>
        </authorList>
    </citation>
    <scope>NUCLEOTIDE SEQUENCE</scope>
    <source>
        <strain evidence="2">UMB1304A</strain>
    </source>
</reference>
<name>A0A0W1KJI6_9ACTO</name>
<keyword evidence="3" id="KW-1185">Reference proteome</keyword>
<dbReference type="Proteomes" id="UP001225576">
    <property type="component" value="Unassembled WGS sequence"/>
</dbReference>
<protein>
    <submittedName>
        <fullName evidence="2">DUF3107 domain-containing protein</fullName>
    </submittedName>
</protein>
<dbReference type="OrthoDB" id="3268468at2"/>
<evidence type="ECO:0000313" key="2">
    <source>
        <dbReference type="EMBL" id="MDK8602334.1"/>
    </source>
</evidence>
<dbReference type="RefSeq" id="WP_062613935.1">
    <property type="nucleotide sequence ID" value="NZ_CALTZF010000015.1"/>
</dbReference>